<dbReference type="PIRSF" id="PIRSF002756">
    <property type="entry name" value="PstS"/>
    <property type="match status" value="1"/>
</dbReference>
<evidence type="ECO:0000256" key="5">
    <source>
        <dbReference type="ARBA" id="ARBA00022448"/>
    </source>
</evidence>
<evidence type="ECO:0000313" key="10">
    <source>
        <dbReference type="Proteomes" id="UP001429580"/>
    </source>
</evidence>
<dbReference type="CDD" id="cd13565">
    <property type="entry name" value="PBP2_PstS"/>
    <property type="match status" value="1"/>
</dbReference>
<dbReference type="InterPro" id="IPR024370">
    <property type="entry name" value="PBP_domain"/>
</dbReference>
<dbReference type="PANTHER" id="PTHR42996:SF1">
    <property type="entry name" value="PHOSPHATE-BINDING PROTEIN PSTS"/>
    <property type="match status" value="1"/>
</dbReference>
<dbReference type="Proteomes" id="UP001429580">
    <property type="component" value="Unassembled WGS sequence"/>
</dbReference>
<evidence type="ECO:0000256" key="4">
    <source>
        <dbReference type="ARBA" id="ARBA00021889"/>
    </source>
</evidence>
<name>A0ABX0UTJ9_9HYPH</name>
<organism evidence="9 10">
    <name type="scientific">Pseudochelatococcus lubricantis</name>
    <dbReference type="NCBI Taxonomy" id="1538102"/>
    <lineage>
        <taxon>Bacteria</taxon>
        <taxon>Pseudomonadati</taxon>
        <taxon>Pseudomonadota</taxon>
        <taxon>Alphaproteobacteria</taxon>
        <taxon>Hyphomicrobiales</taxon>
        <taxon>Chelatococcaceae</taxon>
        <taxon>Pseudochelatococcus</taxon>
    </lineage>
</organism>
<proteinExistence type="inferred from homology"/>
<comment type="similarity">
    <text evidence="2 7">Belongs to the PstS family.</text>
</comment>
<evidence type="ECO:0000313" key="9">
    <source>
        <dbReference type="EMBL" id="NIJ56282.1"/>
    </source>
</evidence>
<reference evidence="9 10" key="1">
    <citation type="submission" date="2020-03" db="EMBL/GenBank/DDBJ databases">
        <title>Genomic Encyclopedia of Type Strains, Phase IV (KMG-IV): sequencing the most valuable type-strain genomes for metagenomic binning, comparative biology and taxonomic classification.</title>
        <authorList>
            <person name="Goeker M."/>
        </authorList>
    </citation>
    <scope>NUCLEOTIDE SEQUENCE [LARGE SCALE GENOMIC DNA]</scope>
    <source>
        <strain evidence="9 10">DSM 103870</strain>
    </source>
</reference>
<accession>A0ABX0UTJ9</accession>
<dbReference type="InterPro" id="IPR050962">
    <property type="entry name" value="Phosphate-bind_PstS"/>
</dbReference>
<keyword evidence="6 7" id="KW-0592">Phosphate transport</keyword>
<evidence type="ECO:0000256" key="3">
    <source>
        <dbReference type="ARBA" id="ARBA00011529"/>
    </source>
</evidence>
<comment type="subunit">
    <text evidence="3 7">The complex is composed of two ATP-binding proteins (PstB), two transmembrane proteins (PstC and PstA) and a solute-binding protein (PstS).</text>
</comment>
<comment type="caution">
    <text evidence="9">The sequence shown here is derived from an EMBL/GenBank/DDBJ whole genome shotgun (WGS) entry which is preliminary data.</text>
</comment>
<dbReference type="NCBIfam" id="TIGR00975">
    <property type="entry name" value="3a0107s03"/>
    <property type="match status" value="1"/>
</dbReference>
<dbReference type="RefSeq" id="WP_166947618.1">
    <property type="nucleotide sequence ID" value="NZ_JAASQI010000001.1"/>
</dbReference>
<dbReference type="SUPFAM" id="SSF53850">
    <property type="entry name" value="Periplasmic binding protein-like II"/>
    <property type="match status" value="1"/>
</dbReference>
<comment type="function">
    <text evidence="1 7">Part of the ABC transporter complex PstSACB involved in phosphate import.</text>
</comment>
<evidence type="ECO:0000256" key="1">
    <source>
        <dbReference type="ARBA" id="ARBA00002841"/>
    </source>
</evidence>
<evidence type="ECO:0000256" key="2">
    <source>
        <dbReference type="ARBA" id="ARBA00008725"/>
    </source>
</evidence>
<feature type="domain" description="PBP" evidence="8">
    <location>
        <begin position="39"/>
        <end position="309"/>
    </location>
</feature>
<evidence type="ECO:0000256" key="7">
    <source>
        <dbReference type="PIRNR" id="PIRNR002756"/>
    </source>
</evidence>
<evidence type="ECO:0000259" key="8">
    <source>
        <dbReference type="Pfam" id="PF12849"/>
    </source>
</evidence>
<dbReference type="InterPro" id="IPR005673">
    <property type="entry name" value="ABC_phos-bd_PstS"/>
</dbReference>
<dbReference type="PANTHER" id="PTHR42996">
    <property type="entry name" value="PHOSPHATE-BINDING PROTEIN PSTS"/>
    <property type="match status" value="1"/>
</dbReference>
<evidence type="ECO:0000256" key="6">
    <source>
        <dbReference type="ARBA" id="ARBA00022592"/>
    </source>
</evidence>
<dbReference type="EMBL" id="JAASQI010000001">
    <property type="protein sequence ID" value="NIJ56282.1"/>
    <property type="molecule type" value="Genomic_DNA"/>
</dbReference>
<gene>
    <name evidence="9" type="ORF">FHS82_000095</name>
</gene>
<dbReference type="Gene3D" id="3.40.190.10">
    <property type="entry name" value="Periplasmic binding protein-like II"/>
    <property type="match status" value="2"/>
</dbReference>
<keyword evidence="10" id="KW-1185">Reference proteome</keyword>
<sequence length="364" mass="39062">MAGYAKPAVAARAFGLVAAICFSVFSFVTVLAVGEVRAEPIRGAGSTFAAPVIARWARAYSEARADGGDFVSPDWTVDYELVGSLAGLMRLEQPELDFAASDVPVEPEELARRGHQQFPFVLGGIAVVVNLDGVRVGELRLPGPVLADIYLGRVTTWKNPAIAAANPGLGLPDLPITVVYRKDGSGSTFAFTEYLSAVSPEWRERLGADTLIAWPAGKGAEGTQDLIRSVQATKGAIAYAEFGQVARTSMPFASIENASGRFVAPGPDGFQAAIDSVDWSQTRDFYAALTNRTGENAYPITAATFAIVPVARRSAGRYGRVHDFFRLAFDKGGEDARALGYVPLPAPLVERIKQYWVEELRTRS</sequence>
<protein>
    <recommendedName>
        <fullName evidence="4 7">Phosphate-binding protein PstS</fullName>
    </recommendedName>
</protein>
<keyword evidence="5 7" id="KW-0813">Transport</keyword>
<dbReference type="Pfam" id="PF12849">
    <property type="entry name" value="PBP_like_2"/>
    <property type="match status" value="1"/>
</dbReference>